<organism evidence="1 2">
    <name type="scientific">Candidatus Berkelbacteria bacterium Athens1014_28</name>
    <dbReference type="NCBI Taxonomy" id="2017145"/>
    <lineage>
        <taxon>Bacteria</taxon>
        <taxon>Candidatus Berkelbacteria</taxon>
    </lineage>
</organism>
<name>A0A554LP05_9BACT</name>
<dbReference type="Proteomes" id="UP000316495">
    <property type="component" value="Unassembled WGS sequence"/>
</dbReference>
<gene>
    <name evidence="1" type="ORF">Athens101428_245</name>
</gene>
<dbReference type="AlphaFoldDB" id="A0A554LP05"/>
<evidence type="ECO:0000313" key="1">
    <source>
        <dbReference type="EMBL" id="TSC94615.1"/>
    </source>
</evidence>
<reference evidence="1 2" key="1">
    <citation type="submission" date="2017-07" db="EMBL/GenBank/DDBJ databases">
        <title>Mechanisms for carbon and nitrogen cycling indicate functional differentiation within the Candidate Phyla Radiation.</title>
        <authorList>
            <person name="Danczak R.E."/>
            <person name="Johnston M.D."/>
            <person name="Kenah C."/>
            <person name="Slattery M."/>
            <person name="Wrighton K.C."/>
            <person name="Wilkins M.J."/>
        </authorList>
    </citation>
    <scope>NUCLEOTIDE SEQUENCE [LARGE SCALE GENOMIC DNA]</scope>
    <source>
        <strain evidence="1">Athens1014_28</strain>
    </source>
</reference>
<dbReference type="EMBL" id="VMGN01000009">
    <property type="protein sequence ID" value="TSC94615.1"/>
    <property type="molecule type" value="Genomic_DNA"/>
</dbReference>
<comment type="caution">
    <text evidence="1">The sequence shown here is derived from an EMBL/GenBank/DDBJ whole genome shotgun (WGS) entry which is preliminary data.</text>
</comment>
<sequence>MKKQKTLYAITTEDVMNVADQENITFTKKDLPFIREKIGDYFGDKWQNAIEYALLALKNE</sequence>
<proteinExistence type="predicted"/>
<accession>A0A554LP05</accession>
<protein>
    <submittedName>
        <fullName evidence="1">Uncharacterized protein</fullName>
    </submittedName>
</protein>
<evidence type="ECO:0000313" key="2">
    <source>
        <dbReference type="Proteomes" id="UP000316495"/>
    </source>
</evidence>